<dbReference type="PROSITE" id="PS00135">
    <property type="entry name" value="TRYPSIN_SER"/>
    <property type="match status" value="1"/>
</dbReference>
<evidence type="ECO:0000256" key="5">
    <source>
        <dbReference type="ARBA" id="ARBA00022757"/>
    </source>
</evidence>
<evidence type="ECO:0000256" key="2">
    <source>
        <dbReference type="ARBA" id="ARBA00022525"/>
    </source>
</evidence>
<evidence type="ECO:0000256" key="14">
    <source>
        <dbReference type="RuleBase" id="RU363034"/>
    </source>
</evidence>
<dbReference type="PANTHER" id="PTHR24276">
    <property type="entry name" value="POLYSERASE-RELATED"/>
    <property type="match status" value="1"/>
</dbReference>
<keyword evidence="3 14" id="KW-0645">Protease</keyword>
<accession>A0A1S4FDL4</accession>
<evidence type="ECO:0000256" key="8">
    <source>
        <dbReference type="ARBA" id="ARBA00023145"/>
    </source>
</evidence>
<proteinExistence type="inferred from homology"/>
<dbReference type="PRINTS" id="PR00722">
    <property type="entry name" value="CHYMOTRYPSIN"/>
</dbReference>
<feature type="chain" id="PRO_5036496098" description="trypsin" evidence="15">
    <location>
        <begin position="18"/>
        <end position="275"/>
    </location>
</feature>
<evidence type="ECO:0000259" key="16">
    <source>
        <dbReference type="PROSITE" id="PS50240"/>
    </source>
</evidence>
<reference evidence="17" key="1">
    <citation type="submission" date="2005-10" db="EMBL/GenBank/DDBJ databases">
        <authorList>
            <person name="Loftus B.J."/>
            <person name="Nene V.M."/>
            <person name="Hannick L.I."/>
            <person name="Bidwell S."/>
            <person name="Haas B."/>
            <person name="Amedeo P."/>
            <person name="Orvis J."/>
            <person name="Wortman J.R."/>
            <person name="White O.R."/>
            <person name="Salzberg S."/>
            <person name="Shumway M."/>
            <person name="Koo H."/>
            <person name="Zhao Y."/>
            <person name="Holmes M."/>
            <person name="Miller J."/>
            <person name="Schatz M."/>
            <person name="Pop M."/>
            <person name="Pai G."/>
            <person name="Utterback T."/>
            <person name="Rogers Y.-H."/>
            <person name="Kravitz S."/>
            <person name="Fraser C.M."/>
        </authorList>
    </citation>
    <scope>NUCLEOTIDE SEQUENCE</scope>
    <source>
        <strain evidence="17">Liverpool</strain>
    </source>
</reference>
<comment type="similarity">
    <text evidence="10">Belongs to the peptidase S1 family. CLIP subfamily.</text>
</comment>
<dbReference type="PANTHER" id="PTHR24276:SF97">
    <property type="entry name" value="GH13245P2-RELATED"/>
    <property type="match status" value="1"/>
</dbReference>
<reference evidence="17" key="3">
    <citation type="submission" date="2012-09" db="EMBL/GenBank/DDBJ databases">
        <authorList>
            <consortium name="VectorBase"/>
        </authorList>
    </citation>
    <scope>NUCLEOTIDE SEQUENCE</scope>
    <source>
        <strain evidence="17">Liverpool</strain>
    </source>
</reference>
<sequence length="275" mass="29190">MLRLCVLISVLLVSAYGNVLPESDVLLPTLPRPRYGQYSAVPSLRGNRIVGGFEIDITDAPHQVSLQSRGSHICGGSIISPEWVLTAAHCTDGASASNLRVRVGSTKHASGGAVVSISRIVQHPQFSYSTIDYDYSLLKLAKKVTLGNSSQVIALPEQDEPVPDGTLCEVSGWGNTQSITQSRDKLRAAYVPSYNQAQCNKAYSMYGGVTDRMICAGFQQGGKDACQGDSGGPLVANGKLVGIVSWGLGCAQPNYPGVYSRVAAARDWIRSNSGV</sequence>
<dbReference type="OMA" id="YNANTIT"/>
<dbReference type="InterPro" id="IPR001254">
    <property type="entry name" value="Trypsin_dom"/>
</dbReference>
<evidence type="ECO:0000256" key="1">
    <source>
        <dbReference type="ARBA" id="ARBA00004613"/>
    </source>
</evidence>
<keyword evidence="6 14" id="KW-0378">Hydrolase</keyword>
<evidence type="ECO:0000256" key="15">
    <source>
        <dbReference type="SAM" id="SignalP"/>
    </source>
</evidence>
<dbReference type="GO" id="GO:0004252">
    <property type="term" value="F:serine-type endopeptidase activity"/>
    <property type="evidence" value="ECO:0007669"/>
    <property type="project" value="UniProtKB-EC"/>
</dbReference>
<protein>
    <recommendedName>
        <fullName evidence="12">trypsin</fullName>
        <ecNumber evidence="12">3.4.21.4</ecNumber>
    </recommendedName>
</protein>
<dbReference type="Gene3D" id="2.40.10.10">
    <property type="entry name" value="Trypsin-like serine proteases"/>
    <property type="match status" value="1"/>
</dbReference>
<dbReference type="Proteomes" id="UP000682892">
    <property type="component" value="Chromosome 2"/>
</dbReference>
<evidence type="ECO:0000256" key="12">
    <source>
        <dbReference type="ARBA" id="ARBA00038868"/>
    </source>
</evidence>
<evidence type="ECO:0000256" key="11">
    <source>
        <dbReference type="ARBA" id="ARBA00036320"/>
    </source>
</evidence>
<dbReference type="PROSITE" id="PS50240">
    <property type="entry name" value="TRYPSIN_DOM"/>
    <property type="match status" value="1"/>
</dbReference>
<dbReference type="PROSITE" id="PS00134">
    <property type="entry name" value="TRYPSIN_HIS"/>
    <property type="match status" value="1"/>
</dbReference>
<evidence type="ECO:0000256" key="9">
    <source>
        <dbReference type="ARBA" id="ARBA00023157"/>
    </source>
</evidence>
<comment type="function">
    <text evidence="13">Major function may be to aid in digestion of the blood meal.</text>
</comment>
<evidence type="ECO:0000256" key="10">
    <source>
        <dbReference type="ARBA" id="ARBA00024195"/>
    </source>
</evidence>
<evidence type="ECO:0000256" key="7">
    <source>
        <dbReference type="ARBA" id="ARBA00022825"/>
    </source>
</evidence>
<keyword evidence="5" id="KW-0222">Digestion</keyword>
<evidence type="ECO:0000313" key="18">
    <source>
        <dbReference type="Proteomes" id="UP000682892"/>
    </source>
</evidence>
<dbReference type="MEROPS" id="S01.130"/>
<dbReference type="EMBL" id="CH477389">
    <property type="protein sequence ID" value="EAT42001.1"/>
    <property type="molecule type" value="Genomic_DNA"/>
</dbReference>
<gene>
    <name evidence="17" type="ORF">AaeL_AAEL006425</name>
</gene>
<evidence type="ECO:0000256" key="4">
    <source>
        <dbReference type="ARBA" id="ARBA00022729"/>
    </source>
</evidence>
<keyword evidence="9" id="KW-1015">Disulfide bond</keyword>
<evidence type="ECO:0000256" key="3">
    <source>
        <dbReference type="ARBA" id="ARBA00022670"/>
    </source>
</evidence>
<dbReference type="KEGG" id="aag:5567964"/>
<dbReference type="SMR" id="A0A1S4FDL4"/>
<dbReference type="InterPro" id="IPR018114">
    <property type="entry name" value="TRYPSIN_HIS"/>
</dbReference>
<comment type="subcellular location">
    <subcellularLocation>
        <location evidence="1">Secreted</location>
    </subcellularLocation>
</comment>
<organism evidence="17 18">
    <name type="scientific">Aedes aegypti</name>
    <name type="common">Yellowfever mosquito</name>
    <name type="synonym">Culex aegypti</name>
    <dbReference type="NCBI Taxonomy" id="7159"/>
    <lineage>
        <taxon>Eukaryota</taxon>
        <taxon>Metazoa</taxon>
        <taxon>Ecdysozoa</taxon>
        <taxon>Arthropoda</taxon>
        <taxon>Hexapoda</taxon>
        <taxon>Insecta</taxon>
        <taxon>Pterygota</taxon>
        <taxon>Neoptera</taxon>
        <taxon>Endopterygota</taxon>
        <taxon>Diptera</taxon>
        <taxon>Nematocera</taxon>
        <taxon>Culicoidea</taxon>
        <taxon>Culicidae</taxon>
        <taxon>Culicinae</taxon>
        <taxon>Aedini</taxon>
        <taxon>Aedes</taxon>
        <taxon>Stegomyia</taxon>
    </lineage>
</organism>
<keyword evidence="2" id="KW-0964">Secreted</keyword>
<dbReference type="InterPro" id="IPR009003">
    <property type="entry name" value="Peptidase_S1_PA"/>
</dbReference>
<dbReference type="SMART" id="SM00020">
    <property type="entry name" value="Tryp_SPc"/>
    <property type="match status" value="1"/>
</dbReference>
<name>A0A1S4FDL4_AEDAE</name>
<keyword evidence="8" id="KW-0865">Zymogen</keyword>
<dbReference type="GO" id="GO:0007586">
    <property type="term" value="P:digestion"/>
    <property type="evidence" value="ECO:0007669"/>
    <property type="project" value="UniProtKB-KW"/>
</dbReference>
<evidence type="ECO:0000256" key="6">
    <source>
        <dbReference type="ARBA" id="ARBA00022801"/>
    </source>
</evidence>
<dbReference type="GO" id="GO:0006508">
    <property type="term" value="P:proteolysis"/>
    <property type="evidence" value="ECO:0007669"/>
    <property type="project" value="UniProtKB-KW"/>
</dbReference>
<feature type="signal peptide" evidence="15">
    <location>
        <begin position="1"/>
        <end position="17"/>
    </location>
</feature>
<evidence type="ECO:0000313" key="17">
    <source>
        <dbReference type="EMBL" id="EAT42001.1"/>
    </source>
</evidence>
<keyword evidence="7 14" id="KW-0720">Serine protease</keyword>
<reference evidence="17" key="2">
    <citation type="journal article" date="2007" name="Science">
        <title>Genome sequence of Aedes aegypti, a major arbovirus vector.</title>
        <authorList>
            <person name="Nene V."/>
            <person name="Wortman J.R."/>
            <person name="Lawson D."/>
            <person name="Haas B."/>
            <person name="Kodira C."/>
            <person name="Tu Z.J."/>
            <person name="Loftus B."/>
            <person name="Xi Z."/>
            <person name="Megy K."/>
            <person name="Grabherr M."/>
            <person name="Ren Q."/>
            <person name="Zdobnov E.M."/>
            <person name="Lobo N.F."/>
            <person name="Campbell K.S."/>
            <person name="Brown S.E."/>
            <person name="Bonaldo M.F."/>
            <person name="Zhu J."/>
            <person name="Sinkins S.P."/>
            <person name="Hogenkamp D.G."/>
            <person name="Amedeo P."/>
            <person name="Arensburger P."/>
            <person name="Atkinson P.W."/>
            <person name="Bidwell S."/>
            <person name="Biedler J."/>
            <person name="Birney E."/>
            <person name="Bruggner R.V."/>
            <person name="Costas J."/>
            <person name="Coy M.R."/>
            <person name="Crabtree J."/>
            <person name="Crawford M."/>
            <person name="Debruyn B."/>
            <person name="Decaprio D."/>
            <person name="Eiglmeier K."/>
            <person name="Eisenstadt E."/>
            <person name="El-Dorry H."/>
            <person name="Gelbart W.M."/>
            <person name="Gomes S.L."/>
            <person name="Hammond M."/>
            <person name="Hannick L.I."/>
            <person name="Hogan J.R."/>
            <person name="Holmes M.H."/>
            <person name="Jaffe D."/>
            <person name="Johnston J.S."/>
            <person name="Kennedy R.C."/>
            <person name="Koo H."/>
            <person name="Kravitz S."/>
            <person name="Kriventseva E.V."/>
            <person name="Kulp D."/>
            <person name="Labutti K."/>
            <person name="Lee E."/>
            <person name="Li S."/>
            <person name="Lovin D.D."/>
            <person name="Mao C."/>
            <person name="Mauceli E."/>
            <person name="Menck C.F."/>
            <person name="Miller J.R."/>
            <person name="Montgomery P."/>
            <person name="Mori A."/>
            <person name="Nascimento A.L."/>
            <person name="Naveira H.F."/>
            <person name="Nusbaum C."/>
            <person name="O'leary S."/>
            <person name="Orvis J."/>
            <person name="Pertea M."/>
            <person name="Quesneville H."/>
            <person name="Reidenbach K.R."/>
            <person name="Rogers Y.H."/>
            <person name="Roth C.W."/>
            <person name="Schneider J.R."/>
            <person name="Schatz M."/>
            <person name="Shumway M."/>
            <person name="Stanke M."/>
            <person name="Stinson E.O."/>
            <person name="Tubio J.M."/>
            <person name="Vanzee J.P."/>
            <person name="Verjovski-Almeida S."/>
            <person name="Werner D."/>
            <person name="White O."/>
            <person name="Wyder S."/>
            <person name="Zeng Q."/>
            <person name="Zhao Q."/>
            <person name="Zhao Y."/>
            <person name="Hill C.A."/>
            <person name="Raikhel A.S."/>
            <person name="Soares M.B."/>
            <person name="Knudson D.L."/>
            <person name="Lee N.H."/>
            <person name="Galagan J."/>
            <person name="Salzberg S.L."/>
            <person name="Paulsen I.T."/>
            <person name="Dimopoulos G."/>
            <person name="Collins F.H."/>
            <person name="Birren B."/>
            <person name="Fraser-Liggett C.M."/>
            <person name="Severson D.W."/>
        </authorList>
    </citation>
    <scope>NUCLEOTIDE SEQUENCE [LARGE SCALE GENOMIC DNA]</scope>
    <source>
        <strain evidence="17">Liverpool</strain>
    </source>
</reference>
<dbReference type="OrthoDB" id="10059102at2759"/>
<feature type="domain" description="Peptidase S1" evidence="16">
    <location>
        <begin position="49"/>
        <end position="274"/>
    </location>
</feature>
<dbReference type="Pfam" id="PF00089">
    <property type="entry name" value="Trypsin"/>
    <property type="match status" value="1"/>
</dbReference>
<evidence type="ECO:0000256" key="13">
    <source>
        <dbReference type="ARBA" id="ARBA00060213"/>
    </source>
</evidence>
<dbReference type="CDD" id="cd00190">
    <property type="entry name" value="Tryp_SPc"/>
    <property type="match status" value="1"/>
</dbReference>
<comment type="catalytic activity">
    <reaction evidence="11">
        <text>Preferential cleavage: Arg-|-Xaa, Lys-|-Xaa.</text>
        <dbReference type="EC" id="3.4.21.4"/>
    </reaction>
</comment>
<dbReference type="AlphaFoldDB" id="A0A1S4FDL4"/>
<dbReference type="InterPro" id="IPR001314">
    <property type="entry name" value="Peptidase_S1A"/>
</dbReference>
<dbReference type="GO" id="GO:0005576">
    <property type="term" value="C:extracellular region"/>
    <property type="evidence" value="ECO:0007669"/>
    <property type="project" value="UniProtKB-SubCell"/>
</dbReference>
<keyword evidence="4 15" id="KW-0732">Signal</keyword>
<dbReference type="InterPro" id="IPR050430">
    <property type="entry name" value="Peptidase_S1"/>
</dbReference>
<dbReference type="FunFam" id="2.40.10.10:FF:000077">
    <property type="entry name" value="Predicted protein"/>
    <property type="match status" value="1"/>
</dbReference>
<dbReference type="InterPro" id="IPR033116">
    <property type="entry name" value="TRYPSIN_SER"/>
</dbReference>
<dbReference type="InterPro" id="IPR043504">
    <property type="entry name" value="Peptidase_S1_PA_chymotrypsin"/>
</dbReference>
<dbReference type="HOGENOM" id="CLU_006842_7_0_1"/>
<dbReference type="SUPFAM" id="SSF50494">
    <property type="entry name" value="Trypsin-like serine proteases"/>
    <property type="match status" value="1"/>
</dbReference>
<dbReference type="EC" id="3.4.21.4" evidence="12"/>